<dbReference type="SUPFAM" id="SSF53098">
    <property type="entry name" value="Ribonuclease H-like"/>
    <property type="match status" value="1"/>
</dbReference>
<dbReference type="InterPro" id="IPR012337">
    <property type="entry name" value="RNaseH-like_sf"/>
</dbReference>
<dbReference type="GO" id="GO:0017070">
    <property type="term" value="F:U6 snRNA binding"/>
    <property type="evidence" value="ECO:0007669"/>
    <property type="project" value="TreeGrafter"/>
</dbReference>
<proteinExistence type="predicted"/>
<reference evidence="2" key="1">
    <citation type="submission" date="2023-12" db="EMBL/GenBank/DDBJ databases">
        <title>Genome assembly of Anisodus tanguticus.</title>
        <authorList>
            <person name="Wang Y.-J."/>
        </authorList>
    </citation>
    <scope>NUCLEOTIDE SEQUENCE</scope>
    <source>
        <strain evidence="2">KB-2021</strain>
        <tissue evidence="2">Leaf</tissue>
    </source>
</reference>
<evidence type="ECO:0000313" key="3">
    <source>
        <dbReference type="Proteomes" id="UP001291623"/>
    </source>
</evidence>
<sequence>MSIYPSPTGVVIGIDLAYNLHSSFGNGFPGAKPLIAQAMNKIMKSNPALYVLRERIRKGLQLSLPVEEQPKQIIVTRKGMFDPLEVHLLDFPNVVIKGSELQLPFQACLKIEKFGDQILKVTKPQMFLFNIYDDWMKSISSYTEFSRLILVLCALHVNNNKAKMLVNPDKLVVTESHHIWPSLTND</sequence>
<dbReference type="Gene3D" id="3.90.1570.40">
    <property type="match status" value="1"/>
</dbReference>
<dbReference type="AlphaFoldDB" id="A0AAE1VX01"/>
<dbReference type="GO" id="GO:0000244">
    <property type="term" value="P:spliceosomal tri-snRNP complex assembly"/>
    <property type="evidence" value="ECO:0007669"/>
    <property type="project" value="TreeGrafter"/>
</dbReference>
<dbReference type="Proteomes" id="UP001291623">
    <property type="component" value="Unassembled WGS sequence"/>
</dbReference>
<evidence type="ECO:0000259" key="1">
    <source>
        <dbReference type="Pfam" id="PF12134"/>
    </source>
</evidence>
<dbReference type="EMBL" id="JAVYJV010000002">
    <property type="protein sequence ID" value="KAK4377604.1"/>
    <property type="molecule type" value="Genomic_DNA"/>
</dbReference>
<dbReference type="GO" id="GO:0097157">
    <property type="term" value="F:pre-mRNA intronic binding"/>
    <property type="evidence" value="ECO:0007669"/>
    <property type="project" value="TreeGrafter"/>
</dbReference>
<dbReference type="Gene3D" id="1.20.80.40">
    <property type="match status" value="1"/>
</dbReference>
<dbReference type="InterPro" id="IPR027652">
    <property type="entry name" value="PRP8"/>
</dbReference>
<comment type="caution">
    <text evidence="2">The sequence shown here is derived from an EMBL/GenBank/DDBJ whole genome shotgun (WGS) entry which is preliminary data.</text>
</comment>
<name>A0AAE1VX01_9SOLA</name>
<dbReference type="GO" id="GO:0030620">
    <property type="term" value="F:U2 snRNA binding"/>
    <property type="evidence" value="ECO:0007669"/>
    <property type="project" value="TreeGrafter"/>
</dbReference>
<dbReference type="GO" id="GO:0005682">
    <property type="term" value="C:U5 snRNP"/>
    <property type="evidence" value="ECO:0007669"/>
    <property type="project" value="TreeGrafter"/>
</dbReference>
<dbReference type="GO" id="GO:0030619">
    <property type="term" value="F:U1 snRNA binding"/>
    <property type="evidence" value="ECO:0007669"/>
    <property type="project" value="TreeGrafter"/>
</dbReference>
<dbReference type="GO" id="GO:0030623">
    <property type="term" value="F:U5 snRNA binding"/>
    <property type="evidence" value="ECO:0007669"/>
    <property type="project" value="TreeGrafter"/>
</dbReference>
<dbReference type="InterPro" id="IPR043173">
    <property type="entry name" value="Prp8_domainIV_fingers"/>
</dbReference>
<organism evidence="2 3">
    <name type="scientific">Anisodus tanguticus</name>
    <dbReference type="NCBI Taxonomy" id="243964"/>
    <lineage>
        <taxon>Eukaryota</taxon>
        <taxon>Viridiplantae</taxon>
        <taxon>Streptophyta</taxon>
        <taxon>Embryophyta</taxon>
        <taxon>Tracheophyta</taxon>
        <taxon>Spermatophyta</taxon>
        <taxon>Magnoliopsida</taxon>
        <taxon>eudicotyledons</taxon>
        <taxon>Gunneridae</taxon>
        <taxon>Pentapetalae</taxon>
        <taxon>asterids</taxon>
        <taxon>lamiids</taxon>
        <taxon>Solanales</taxon>
        <taxon>Solanaceae</taxon>
        <taxon>Solanoideae</taxon>
        <taxon>Hyoscyameae</taxon>
        <taxon>Anisodus</taxon>
    </lineage>
</organism>
<gene>
    <name evidence="2" type="ORF">RND71_003900</name>
</gene>
<dbReference type="PANTHER" id="PTHR11140:SF0">
    <property type="entry name" value="PRE-MRNA-PROCESSING-SPLICING FACTOR 8"/>
    <property type="match status" value="1"/>
</dbReference>
<protein>
    <recommendedName>
        <fullName evidence="1">PRP8 domain-containing protein</fullName>
    </recommendedName>
</protein>
<dbReference type="PANTHER" id="PTHR11140">
    <property type="entry name" value="PRE-MRNA SPLICING FACTOR PRP8"/>
    <property type="match status" value="1"/>
</dbReference>
<dbReference type="InterPro" id="IPR021983">
    <property type="entry name" value="PRP8_domainIV"/>
</dbReference>
<keyword evidence="3" id="KW-1185">Reference proteome</keyword>
<feature type="domain" description="PRP8" evidence="1">
    <location>
        <begin position="62"/>
        <end position="185"/>
    </location>
</feature>
<dbReference type="GO" id="GO:0071013">
    <property type="term" value="C:catalytic step 2 spliceosome"/>
    <property type="evidence" value="ECO:0007669"/>
    <property type="project" value="TreeGrafter"/>
</dbReference>
<accession>A0AAE1VX01</accession>
<dbReference type="Gene3D" id="3.30.420.230">
    <property type="match status" value="1"/>
</dbReference>
<dbReference type="InterPro" id="IPR043172">
    <property type="entry name" value="Prp8_domainIV_palm"/>
</dbReference>
<evidence type="ECO:0000313" key="2">
    <source>
        <dbReference type="EMBL" id="KAK4377604.1"/>
    </source>
</evidence>
<dbReference type="Pfam" id="PF12134">
    <property type="entry name" value="PRP8_domainIV"/>
    <property type="match status" value="1"/>
</dbReference>